<dbReference type="EC" id="1.8.3.2" evidence="10"/>
<name>A0A8S1D1X8_9INSE</name>
<dbReference type="GO" id="GO:0003756">
    <property type="term" value="F:protein disulfide isomerase activity"/>
    <property type="evidence" value="ECO:0007669"/>
    <property type="project" value="TreeGrafter"/>
</dbReference>
<reference evidence="14 15" key="1">
    <citation type="submission" date="2020-04" db="EMBL/GenBank/DDBJ databases">
        <authorList>
            <person name="Alioto T."/>
            <person name="Alioto T."/>
            <person name="Gomez Garrido J."/>
        </authorList>
    </citation>
    <scope>NUCLEOTIDE SEQUENCE [LARGE SCALE GENOMIC DNA]</scope>
</reference>
<evidence type="ECO:0000256" key="7">
    <source>
        <dbReference type="ARBA" id="ARBA00023157"/>
    </source>
</evidence>
<comment type="cofactor">
    <cofactor evidence="1 10">
        <name>FAD</name>
        <dbReference type="ChEBI" id="CHEBI:57692"/>
    </cofactor>
</comment>
<evidence type="ECO:0000259" key="12">
    <source>
        <dbReference type="PROSITE" id="PS51324"/>
    </source>
</evidence>
<evidence type="ECO:0000256" key="8">
    <source>
        <dbReference type="ARBA" id="ARBA00023180"/>
    </source>
</evidence>
<dbReference type="PANTHER" id="PTHR22897:SF8">
    <property type="entry name" value="SULFHYDRYL OXIDASE"/>
    <property type="match status" value="1"/>
</dbReference>
<keyword evidence="7" id="KW-1015">Disulfide bond</keyword>
<dbReference type="InterPro" id="IPR036249">
    <property type="entry name" value="Thioredoxin-like_sf"/>
</dbReference>
<evidence type="ECO:0000256" key="5">
    <source>
        <dbReference type="ARBA" id="ARBA00022827"/>
    </source>
</evidence>
<feature type="signal peptide" evidence="11">
    <location>
        <begin position="1"/>
        <end position="20"/>
    </location>
</feature>
<dbReference type="InterPro" id="IPR036774">
    <property type="entry name" value="ERV/ALR_sulphydryl_oxid_sf"/>
</dbReference>
<accession>A0A8S1D1X8</accession>
<protein>
    <recommendedName>
        <fullName evidence="10">Sulfhydryl oxidase</fullName>
        <ecNumber evidence="10">1.8.3.2</ecNumber>
    </recommendedName>
</protein>
<dbReference type="GO" id="GO:0005615">
    <property type="term" value="C:extracellular space"/>
    <property type="evidence" value="ECO:0007669"/>
    <property type="project" value="TreeGrafter"/>
</dbReference>
<dbReference type="Pfam" id="PF04777">
    <property type="entry name" value="Evr1_Alr"/>
    <property type="match status" value="1"/>
</dbReference>
<dbReference type="Pfam" id="PF18371">
    <property type="entry name" value="FAD_SOX"/>
    <property type="match status" value="1"/>
</dbReference>
<keyword evidence="5 10" id="KW-0274">FAD</keyword>
<comment type="catalytic activity">
    <reaction evidence="9 10">
        <text>2 R'C(R)SH + O2 = R'C(R)S-S(R)CR' + H2O2</text>
        <dbReference type="Rhea" id="RHEA:17357"/>
        <dbReference type="ChEBI" id="CHEBI:15379"/>
        <dbReference type="ChEBI" id="CHEBI:16240"/>
        <dbReference type="ChEBI" id="CHEBI:16520"/>
        <dbReference type="ChEBI" id="CHEBI:17412"/>
        <dbReference type="EC" id="1.8.3.2"/>
    </reaction>
</comment>
<comment type="similarity">
    <text evidence="2 10">Belongs to the quiescin-sulfhydryl oxidase (QSOX) family.</text>
</comment>
<evidence type="ECO:0000256" key="2">
    <source>
        <dbReference type="ARBA" id="ARBA00006041"/>
    </source>
</evidence>
<dbReference type="GO" id="GO:0016971">
    <property type="term" value="F:flavin-dependent sulfhydryl oxidase activity"/>
    <property type="evidence" value="ECO:0007669"/>
    <property type="project" value="InterPro"/>
</dbReference>
<dbReference type="Gene3D" id="3.40.30.10">
    <property type="entry name" value="Glutaredoxin"/>
    <property type="match status" value="2"/>
</dbReference>
<evidence type="ECO:0000256" key="3">
    <source>
        <dbReference type="ARBA" id="ARBA00022630"/>
    </source>
</evidence>
<evidence type="ECO:0000256" key="9">
    <source>
        <dbReference type="ARBA" id="ARBA00048864"/>
    </source>
</evidence>
<dbReference type="PROSITE" id="PS51352">
    <property type="entry name" value="THIOREDOXIN_2"/>
    <property type="match status" value="1"/>
</dbReference>
<comment type="caution">
    <text evidence="14">The sequence shown here is derived from an EMBL/GenBank/DDBJ whole genome shotgun (WGS) entry which is preliminary data.</text>
</comment>
<dbReference type="AlphaFoldDB" id="A0A8S1D1X8"/>
<feature type="domain" description="ERV/ALR sulfhydryl oxidase" evidence="12">
    <location>
        <begin position="405"/>
        <end position="510"/>
    </location>
</feature>
<keyword evidence="15" id="KW-1185">Reference proteome</keyword>
<feature type="transmembrane region" description="Helical" evidence="10">
    <location>
        <begin position="584"/>
        <end position="608"/>
    </location>
</feature>
<dbReference type="GO" id="GO:0000139">
    <property type="term" value="C:Golgi membrane"/>
    <property type="evidence" value="ECO:0007669"/>
    <property type="project" value="TreeGrafter"/>
</dbReference>
<evidence type="ECO:0000256" key="1">
    <source>
        <dbReference type="ARBA" id="ARBA00001974"/>
    </source>
</evidence>
<sequence length="623" mass="70035">MKALIVFSLVLLAAAASVRAGKLAAGNEPVGLYDANDKMELLSNLTFRAAVYEKQKIWLVEFYNSWCGFCQRFAPVWKEFAAGVHPWNEIVTIGVVDCASPDNNPLCRDLEVMSYPTLRVYPLMSKVGDLGQELVAEKTVSSIKSALLDYVEKEQLEGRGNQEWPTLIPYRNSEITNIWARVPDAVQNMILIFEEAGSTMGREVILDFGKVRNIRVRRVTTNNEALAKLLEVSNYPSLAVLKRDLSVVHLIPASKSREGYAASVHAFLSQEGVIEDVAAFRDIPRESRPEQAQNQIEGAVLDPPDAVYRADLENTLRYSLKHEVAMHKVIAGETLEALKMYLRTMASFFPTKPQGTMFLERLRDWVEAAGESIRGEDFLVQVNTLERTFNFVIPENQEWIGCRGSSSKYRGYTCGLWTTFHALTVGAATQTKRRVTPGSELVLHSILMYVRHFFGCADCSKHFQTMAAARHLEAVRGLDDAVLWLWEAHNVVNKRLHGDKTEDPAHPKMQFPSAESCSACSAGDGQWYRPQVLAYLKARYGKTGVCNNLQQCKPVNLGGVSLRHGDKLISPEIDMPKTETAADFSYFDIGLCVLLYLASAVVLVLSYYKFIYRRRHRTKFNIN</sequence>
<evidence type="ECO:0000313" key="14">
    <source>
        <dbReference type="EMBL" id="CAB3377480.1"/>
    </source>
</evidence>
<dbReference type="FunFam" id="1.20.120.1960:FF:000001">
    <property type="entry name" value="Sulfhydryl oxidase"/>
    <property type="match status" value="1"/>
</dbReference>
<evidence type="ECO:0000256" key="10">
    <source>
        <dbReference type="RuleBase" id="RU371123"/>
    </source>
</evidence>
<evidence type="ECO:0000256" key="11">
    <source>
        <dbReference type="SAM" id="SignalP"/>
    </source>
</evidence>
<proteinExistence type="inferred from homology"/>
<keyword evidence="4 11" id="KW-0732">Signal</keyword>
<gene>
    <name evidence="14" type="ORF">CLODIP_2_CD09601</name>
</gene>
<keyword evidence="10" id="KW-0812">Transmembrane</keyword>
<dbReference type="InterPro" id="IPR039798">
    <property type="entry name" value="Sulfhydryl_oxidase"/>
</dbReference>
<dbReference type="Pfam" id="PF18108">
    <property type="entry name" value="QSOX_Trx1"/>
    <property type="match status" value="1"/>
</dbReference>
<dbReference type="PANTHER" id="PTHR22897">
    <property type="entry name" value="QUIESCIN Q6-RELATED SULFHYDRYL OXIDASE"/>
    <property type="match status" value="1"/>
</dbReference>
<evidence type="ECO:0000256" key="4">
    <source>
        <dbReference type="ARBA" id="ARBA00022729"/>
    </source>
</evidence>
<dbReference type="PROSITE" id="PS51324">
    <property type="entry name" value="ERV_ALR"/>
    <property type="match status" value="1"/>
</dbReference>
<comment type="function">
    <text evidence="10">Catalyzes the oxidation of sulfhydryl groups in peptide and protein thiols to disulfides with the reduction of oxygen to hydrogen peroxide.</text>
</comment>
<dbReference type="SUPFAM" id="SSF69000">
    <property type="entry name" value="FAD-dependent thiol oxidase"/>
    <property type="match status" value="1"/>
</dbReference>
<keyword evidence="6 10" id="KW-0560">Oxidoreductase</keyword>
<keyword evidence="10" id="KW-0472">Membrane</keyword>
<dbReference type="FunFam" id="1.20.120.310:FF:000001">
    <property type="entry name" value="Sulfhydryl oxidase"/>
    <property type="match status" value="1"/>
</dbReference>
<evidence type="ECO:0000313" key="15">
    <source>
        <dbReference type="Proteomes" id="UP000494165"/>
    </source>
</evidence>
<dbReference type="Proteomes" id="UP000494165">
    <property type="component" value="Unassembled WGS sequence"/>
</dbReference>
<feature type="chain" id="PRO_5035903512" description="Sulfhydryl oxidase" evidence="11">
    <location>
        <begin position="21"/>
        <end position="623"/>
    </location>
</feature>
<dbReference type="SUPFAM" id="SSF52833">
    <property type="entry name" value="Thioredoxin-like"/>
    <property type="match status" value="1"/>
</dbReference>
<dbReference type="Gene3D" id="1.20.120.1960">
    <property type="entry name" value="QSOX sulfhydryl oxidase domain"/>
    <property type="match status" value="1"/>
</dbReference>
<dbReference type="InterPro" id="IPR042568">
    <property type="entry name" value="QSOX_FAD-bd_sf"/>
</dbReference>
<feature type="domain" description="Thioredoxin" evidence="13">
    <location>
        <begin position="9"/>
        <end position="153"/>
    </location>
</feature>
<evidence type="ECO:0000259" key="13">
    <source>
        <dbReference type="PROSITE" id="PS51352"/>
    </source>
</evidence>
<dbReference type="Gene3D" id="1.20.120.310">
    <property type="entry name" value="ERV/ALR sulfhydryl oxidase domain"/>
    <property type="match status" value="1"/>
</dbReference>
<dbReference type="EMBL" id="CADEPI010000146">
    <property type="protein sequence ID" value="CAB3377480.1"/>
    <property type="molecule type" value="Genomic_DNA"/>
</dbReference>
<keyword evidence="3 10" id="KW-0285">Flavoprotein</keyword>
<keyword evidence="10" id="KW-1133">Transmembrane helix</keyword>
<evidence type="ECO:0000256" key="6">
    <source>
        <dbReference type="ARBA" id="ARBA00023002"/>
    </source>
</evidence>
<keyword evidence="8" id="KW-0325">Glycoprotein</keyword>
<dbReference type="InterPro" id="IPR040986">
    <property type="entry name" value="QSOX_FAD-bd_dom"/>
</dbReference>
<dbReference type="OrthoDB" id="59470at2759"/>
<dbReference type="InterPro" id="IPR013766">
    <property type="entry name" value="Thioredoxin_domain"/>
</dbReference>
<dbReference type="InterPro" id="IPR017905">
    <property type="entry name" value="ERV/ALR_sulphydryl_oxidase"/>
</dbReference>
<dbReference type="Pfam" id="PF00085">
    <property type="entry name" value="Thioredoxin"/>
    <property type="match status" value="1"/>
</dbReference>
<dbReference type="GO" id="GO:0006457">
    <property type="term" value="P:protein folding"/>
    <property type="evidence" value="ECO:0007669"/>
    <property type="project" value="TreeGrafter"/>
</dbReference>
<organism evidence="14 15">
    <name type="scientific">Cloeon dipterum</name>
    <dbReference type="NCBI Taxonomy" id="197152"/>
    <lineage>
        <taxon>Eukaryota</taxon>
        <taxon>Metazoa</taxon>
        <taxon>Ecdysozoa</taxon>
        <taxon>Arthropoda</taxon>
        <taxon>Hexapoda</taxon>
        <taxon>Insecta</taxon>
        <taxon>Pterygota</taxon>
        <taxon>Palaeoptera</taxon>
        <taxon>Ephemeroptera</taxon>
        <taxon>Pisciforma</taxon>
        <taxon>Baetidae</taxon>
        <taxon>Cloeon</taxon>
    </lineage>
</organism>
<dbReference type="InterPro" id="IPR041269">
    <property type="entry name" value="QSOX_Trx1"/>
</dbReference>